<sequence>METVTTVLLIAVTAGIGFFLFVIGVRGAIRSWKGESQDGI</sequence>
<dbReference type="EMBL" id="CAEZSJ010000023">
    <property type="protein sequence ID" value="CAB4534397.1"/>
    <property type="molecule type" value="Genomic_DNA"/>
</dbReference>
<feature type="transmembrane region" description="Helical" evidence="1">
    <location>
        <begin position="6"/>
        <end position="25"/>
    </location>
</feature>
<keyword evidence="1" id="KW-1133">Transmembrane helix</keyword>
<name>A0A6J6B6S7_9ZZZZ</name>
<protein>
    <submittedName>
        <fullName evidence="2">Unannotated protein</fullName>
    </submittedName>
</protein>
<organism evidence="2">
    <name type="scientific">freshwater metagenome</name>
    <dbReference type="NCBI Taxonomy" id="449393"/>
    <lineage>
        <taxon>unclassified sequences</taxon>
        <taxon>metagenomes</taxon>
        <taxon>ecological metagenomes</taxon>
    </lineage>
</organism>
<evidence type="ECO:0000256" key="1">
    <source>
        <dbReference type="SAM" id="Phobius"/>
    </source>
</evidence>
<gene>
    <name evidence="2" type="ORF">UFOPK1425_00224</name>
</gene>
<proteinExistence type="predicted"/>
<evidence type="ECO:0000313" key="2">
    <source>
        <dbReference type="EMBL" id="CAB4534397.1"/>
    </source>
</evidence>
<reference evidence="2" key="1">
    <citation type="submission" date="2020-05" db="EMBL/GenBank/DDBJ databases">
        <authorList>
            <person name="Chiriac C."/>
            <person name="Salcher M."/>
            <person name="Ghai R."/>
            <person name="Kavagutti S V."/>
        </authorList>
    </citation>
    <scope>NUCLEOTIDE SEQUENCE</scope>
</reference>
<keyword evidence="1" id="KW-0812">Transmembrane</keyword>
<keyword evidence="1" id="KW-0472">Membrane</keyword>
<dbReference type="AlphaFoldDB" id="A0A6J6B6S7"/>
<accession>A0A6J6B6S7</accession>